<evidence type="ECO:0000256" key="2">
    <source>
        <dbReference type="SAM" id="Phobius"/>
    </source>
</evidence>
<dbReference type="RefSeq" id="WP_118086268.1">
    <property type="nucleotide sequence ID" value="NZ_QRVA01000085.1"/>
</dbReference>
<evidence type="ECO:0000313" key="4">
    <source>
        <dbReference type="Proteomes" id="UP000283872"/>
    </source>
</evidence>
<comment type="caution">
    <text evidence="3">The sequence shown here is derived from an EMBL/GenBank/DDBJ whole genome shotgun (WGS) entry which is preliminary data.</text>
</comment>
<dbReference type="EMBL" id="QRVA01000085">
    <property type="protein sequence ID" value="RGS09286.1"/>
    <property type="molecule type" value="Genomic_DNA"/>
</dbReference>
<reference evidence="3 4" key="1">
    <citation type="submission" date="2018-08" db="EMBL/GenBank/DDBJ databases">
        <title>A genome reference for cultivated species of the human gut microbiota.</title>
        <authorList>
            <person name="Zou Y."/>
            <person name="Xue W."/>
            <person name="Luo G."/>
        </authorList>
    </citation>
    <scope>NUCLEOTIDE SEQUENCE [LARGE SCALE GENOMIC DNA]</scope>
    <source>
        <strain evidence="3 4">AF24-12</strain>
    </source>
</reference>
<feature type="compositionally biased region" description="Polar residues" evidence="1">
    <location>
        <begin position="66"/>
        <end position="88"/>
    </location>
</feature>
<protein>
    <submittedName>
        <fullName evidence="3">Uncharacterized protein</fullName>
    </submittedName>
</protein>
<evidence type="ECO:0000313" key="3">
    <source>
        <dbReference type="EMBL" id="RGS09286.1"/>
    </source>
</evidence>
<gene>
    <name evidence="3" type="ORF">DWY11_15875</name>
</gene>
<accession>A0A3R5YMJ6</accession>
<name>A0A3R5YMJ6_9BACT</name>
<dbReference type="AlphaFoldDB" id="A0A3R5YMJ6"/>
<keyword evidence="2" id="KW-0812">Transmembrane</keyword>
<organism evidence="3 4">
    <name type="scientific">Segatella copri</name>
    <dbReference type="NCBI Taxonomy" id="165179"/>
    <lineage>
        <taxon>Bacteria</taxon>
        <taxon>Pseudomonadati</taxon>
        <taxon>Bacteroidota</taxon>
        <taxon>Bacteroidia</taxon>
        <taxon>Bacteroidales</taxon>
        <taxon>Prevotellaceae</taxon>
        <taxon>Segatella</taxon>
    </lineage>
</organism>
<proteinExistence type="predicted"/>
<feature type="region of interest" description="Disordered" evidence="1">
    <location>
        <begin position="55"/>
        <end position="96"/>
    </location>
</feature>
<evidence type="ECO:0000256" key="1">
    <source>
        <dbReference type="SAM" id="MobiDB-lite"/>
    </source>
</evidence>
<keyword evidence="2" id="KW-1133">Transmembrane helix</keyword>
<dbReference type="Proteomes" id="UP000283872">
    <property type="component" value="Unassembled WGS sequence"/>
</dbReference>
<sequence length="155" mass="16834">MGAFWIFAAILTFVYIVYYAVIMAMDTVGDKGKKKKDVEVFAVGNSSQEAFVEEPTIIKEKEALPDTSSAKQETTPSEATVQESSISPEESGEDIASKIMATEDSELYAKTVAAKAEMVKVVAESEDEIAAADYDDKRLALLVAEGDDMAERMSI</sequence>
<keyword evidence="2" id="KW-0472">Membrane</keyword>
<feature type="transmembrane region" description="Helical" evidence="2">
    <location>
        <begin position="6"/>
        <end position="25"/>
    </location>
</feature>